<feature type="region of interest" description="Disordered" evidence="4">
    <location>
        <begin position="368"/>
        <end position="394"/>
    </location>
</feature>
<feature type="compositionally biased region" description="Acidic residues" evidence="4">
    <location>
        <begin position="143"/>
        <end position="160"/>
    </location>
</feature>
<dbReference type="InterPro" id="IPR015943">
    <property type="entry name" value="WD40/YVTN_repeat-like_dom_sf"/>
</dbReference>
<sequence>MLALHRCRLFDWSPTPVVALTPSPDGAYVAAARESGDIEIWRAAAGALGWQCELTIPGVNGASITSLAWLRDNGGHTRGRLFSAGLHGRITEWDLSTLKQKATLDSYGGPVWALAVEPAADSPASPNQPPKNRASLKTKPWDASDESDSESEEEDDDDLSEGAPERQPQRVAVACDDGSARLFAVDDVSGELQYAKAMPRVEGRILSVAWGQRAGQLFSGGSDGCIRAWDVATSRELVRITAGIGGQKKQDELCVWALLSLRDGTLVSGDSSGSTQFWDGEVGTLLQAQKRNQGDVLALASPPQQDVVFAAGIDGQITMYQRASEAVVTGKVETTGRTPVGASAGERWVHVGSRRSHTHDVRALTIAQPRPLSEDAEASGTQHRKRKKGRLTGGDSLSLALGSPMLVSGGNDALLFTYPATFFMAFHPFCFSPLPQAPQFHLTPPQENAGSGGSLLLSQHATWLDVWQLDAGERAASASGARLENGDADEAREIADVSHGSDDVGKEKSEGNGGKEGRKAKRRKLEGWAEAAWTGPGASFTGARGEATVKNLTRFGGAEAVAAAPLQEGKPPALIARIKKSGGEHISCAAIAPDGSHVACSDSSSVRLFELGKGDGAGVKVTRVKLLESVPAAQQVVFSGDSKRLIIAARTGELMVYDWATETVESVRLSSKADQRGVTDSHSPVILMAACPGGKWLAVADSASQVRVYNLHRLKLHWTLPSLDGFLPTALSFHRGLPNHLFVATAGNRLHAVDVRAKSSIDWARLGAPSLQQLLEFPGGITGLSADPAGESLGLVAYGPKALSYINLTPTPPPEENTVPEGPPTTKTKKSKRKEKGTSVSERANGISGDRSKKEAGASKPRIVPMRDPCLFVGHLGPNSLFVAEKPWAEVVSGFPPPLYRHKYGT</sequence>
<evidence type="ECO:0000313" key="5">
    <source>
        <dbReference type="EMBL" id="GAQ89691.1"/>
    </source>
</evidence>
<protein>
    <submittedName>
        <fullName evidence="5">WD-40 protein</fullName>
    </submittedName>
</protein>
<dbReference type="PROSITE" id="PS00678">
    <property type="entry name" value="WD_REPEATS_1"/>
    <property type="match status" value="1"/>
</dbReference>
<dbReference type="InterPro" id="IPR036322">
    <property type="entry name" value="WD40_repeat_dom_sf"/>
</dbReference>
<accession>A0A1Y1IKL1</accession>
<dbReference type="PANTHER" id="PTHR45086">
    <property type="entry name" value="WD REPEAT-CONTAINING PROTEIN PCN"/>
    <property type="match status" value="1"/>
</dbReference>
<dbReference type="SUPFAM" id="SSF50978">
    <property type="entry name" value="WD40 repeat-like"/>
    <property type="match status" value="1"/>
</dbReference>
<evidence type="ECO:0000313" key="6">
    <source>
        <dbReference type="Proteomes" id="UP000054558"/>
    </source>
</evidence>
<dbReference type="PANTHER" id="PTHR45086:SF1">
    <property type="entry name" value="WD REPEAT-CONTAINING PROTEIN PCN"/>
    <property type="match status" value="1"/>
</dbReference>
<keyword evidence="6" id="KW-1185">Reference proteome</keyword>
<feature type="region of interest" description="Disordered" evidence="4">
    <location>
        <begin position="478"/>
        <end position="524"/>
    </location>
</feature>
<dbReference type="InterPro" id="IPR044622">
    <property type="entry name" value="PCN"/>
</dbReference>
<dbReference type="SUPFAM" id="SSF69322">
    <property type="entry name" value="Tricorn protease domain 2"/>
    <property type="match status" value="1"/>
</dbReference>
<dbReference type="SMART" id="SM00320">
    <property type="entry name" value="WD40"/>
    <property type="match status" value="10"/>
</dbReference>
<dbReference type="OMA" id="STYITEW"/>
<dbReference type="GO" id="GO:0010073">
    <property type="term" value="P:meristem maintenance"/>
    <property type="evidence" value="ECO:0007669"/>
    <property type="project" value="InterPro"/>
</dbReference>
<dbReference type="Pfam" id="PF00400">
    <property type="entry name" value="WD40"/>
    <property type="match status" value="2"/>
</dbReference>
<feature type="compositionally biased region" description="Low complexity" evidence="4">
    <location>
        <begin position="816"/>
        <end position="826"/>
    </location>
</feature>
<dbReference type="EMBL" id="DF237500">
    <property type="protein sequence ID" value="GAQ89691.1"/>
    <property type="molecule type" value="Genomic_DNA"/>
</dbReference>
<dbReference type="InterPro" id="IPR019775">
    <property type="entry name" value="WD40_repeat_CS"/>
</dbReference>
<organism evidence="5 6">
    <name type="scientific">Klebsormidium nitens</name>
    <name type="common">Green alga</name>
    <name type="synonym">Ulothrix nitens</name>
    <dbReference type="NCBI Taxonomy" id="105231"/>
    <lineage>
        <taxon>Eukaryota</taxon>
        <taxon>Viridiplantae</taxon>
        <taxon>Streptophyta</taxon>
        <taxon>Klebsormidiophyceae</taxon>
        <taxon>Klebsormidiales</taxon>
        <taxon>Klebsormidiaceae</taxon>
        <taxon>Klebsormidium</taxon>
    </lineage>
</organism>
<dbReference type="PROSITE" id="PS50082">
    <property type="entry name" value="WD_REPEATS_2"/>
    <property type="match status" value="1"/>
</dbReference>
<feature type="compositionally biased region" description="Basic and acidic residues" evidence="4">
    <location>
        <begin position="489"/>
        <end position="517"/>
    </location>
</feature>
<evidence type="ECO:0000256" key="3">
    <source>
        <dbReference type="PROSITE-ProRule" id="PRU00221"/>
    </source>
</evidence>
<dbReference type="OrthoDB" id="8883818at2759"/>
<dbReference type="Gene3D" id="2.130.10.10">
    <property type="entry name" value="YVTN repeat-like/Quinoprotein amine dehydrogenase"/>
    <property type="match status" value="3"/>
</dbReference>
<feature type="region of interest" description="Disordered" evidence="4">
    <location>
        <begin position="807"/>
        <end position="861"/>
    </location>
</feature>
<evidence type="ECO:0000256" key="4">
    <source>
        <dbReference type="SAM" id="MobiDB-lite"/>
    </source>
</evidence>
<proteinExistence type="predicted"/>
<dbReference type="InterPro" id="IPR001680">
    <property type="entry name" value="WD40_rpt"/>
</dbReference>
<feature type="region of interest" description="Disordered" evidence="4">
    <location>
        <begin position="119"/>
        <end position="171"/>
    </location>
</feature>
<dbReference type="AlphaFoldDB" id="A0A1Y1IKL1"/>
<evidence type="ECO:0000256" key="2">
    <source>
        <dbReference type="ARBA" id="ARBA00022737"/>
    </source>
</evidence>
<feature type="repeat" description="WD" evidence="3">
    <location>
        <begin position="198"/>
        <end position="239"/>
    </location>
</feature>
<keyword evidence="1 3" id="KW-0853">WD repeat</keyword>
<name>A0A1Y1IKL1_KLENI</name>
<gene>
    <name evidence="5" type="ORF">KFL_005510060</name>
</gene>
<dbReference type="Proteomes" id="UP000054558">
    <property type="component" value="Unassembled WGS sequence"/>
</dbReference>
<reference evidence="5 6" key="1">
    <citation type="journal article" date="2014" name="Nat. Commun.">
        <title>Klebsormidium flaccidum genome reveals primary factors for plant terrestrial adaptation.</title>
        <authorList>
            <person name="Hori K."/>
            <person name="Maruyama F."/>
            <person name="Fujisawa T."/>
            <person name="Togashi T."/>
            <person name="Yamamoto N."/>
            <person name="Seo M."/>
            <person name="Sato S."/>
            <person name="Yamada T."/>
            <person name="Mori H."/>
            <person name="Tajima N."/>
            <person name="Moriyama T."/>
            <person name="Ikeuchi M."/>
            <person name="Watanabe M."/>
            <person name="Wada H."/>
            <person name="Kobayashi K."/>
            <person name="Saito M."/>
            <person name="Masuda T."/>
            <person name="Sasaki-Sekimoto Y."/>
            <person name="Mashiguchi K."/>
            <person name="Awai K."/>
            <person name="Shimojima M."/>
            <person name="Masuda S."/>
            <person name="Iwai M."/>
            <person name="Nobusawa T."/>
            <person name="Narise T."/>
            <person name="Kondo S."/>
            <person name="Saito H."/>
            <person name="Sato R."/>
            <person name="Murakawa M."/>
            <person name="Ihara Y."/>
            <person name="Oshima-Yamada Y."/>
            <person name="Ohtaka K."/>
            <person name="Satoh M."/>
            <person name="Sonobe K."/>
            <person name="Ishii M."/>
            <person name="Ohtani R."/>
            <person name="Kanamori-Sato M."/>
            <person name="Honoki R."/>
            <person name="Miyazaki D."/>
            <person name="Mochizuki H."/>
            <person name="Umetsu J."/>
            <person name="Higashi K."/>
            <person name="Shibata D."/>
            <person name="Kamiya Y."/>
            <person name="Sato N."/>
            <person name="Nakamura Y."/>
            <person name="Tabata S."/>
            <person name="Ida S."/>
            <person name="Kurokawa K."/>
            <person name="Ohta H."/>
        </authorList>
    </citation>
    <scope>NUCLEOTIDE SEQUENCE [LARGE SCALE GENOMIC DNA]</scope>
    <source>
        <strain evidence="5 6">NIES-2285</strain>
    </source>
</reference>
<evidence type="ECO:0000256" key="1">
    <source>
        <dbReference type="ARBA" id="ARBA00022574"/>
    </source>
</evidence>
<dbReference type="STRING" id="105231.A0A1Y1IKL1"/>
<keyword evidence="2" id="KW-0677">Repeat</keyword>
<dbReference type="GO" id="GO:0035266">
    <property type="term" value="P:meristem growth"/>
    <property type="evidence" value="ECO:0007669"/>
    <property type="project" value="InterPro"/>
</dbReference>